<dbReference type="InterPro" id="IPR036691">
    <property type="entry name" value="Endo/exonu/phosph_ase_sf"/>
</dbReference>
<keyword evidence="3" id="KW-0472">Membrane</keyword>
<evidence type="ECO:0000313" key="6">
    <source>
        <dbReference type="Proteomes" id="UP000225706"/>
    </source>
</evidence>
<evidence type="ECO:0000313" key="5">
    <source>
        <dbReference type="EMBL" id="PFX28048.1"/>
    </source>
</evidence>
<keyword evidence="3" id="KW-0812">Transmembrane</keyword>
<gene>
    <name evidence="5" type="ORF">AWC38_SpisGene7232</name>
</gene>
<evidence type="ECO:0000256" key="1">
    <source>
        <dbReference type="ARBA" id="ARBA00006335"/>
    </source>
</evidence>
<proteinExistence type="inferred from homology"/>
<evidence type="ECO:0000256" key="3">
    <source>
        <dbReference type="SAM" id="Phobius"/>
    </source>
</evidence>
<keyword evidence="6" id="KW-1185">Reference proteome</keyword>
<dbReference type="Gene3D" id="3.60.10.10">
    <property type="entry name" value="Endonuclease/exonuclease/phosphatase"/>
    <property type="match status" value="1"/>
</dbReference>
<dbReference type="Pfam" id="PF03372">
    <property type="entry name" value="Exo_endo_phos"/>
    <property type="match status" value="1"/>
</dbReference>
<protein>
    <recommendedName>
        <fullName evidence="2">sphingomyelin phosphodiesterase</fullName>
        <ecNumber evidence="2">3.1.4.12</ecNumber>
    </recommendedName>
</protein>
<keyword evidence="3" id="KW-1133">Transmembrane helix</keyword>
<accession>A0A2B4SHJ8</accession>
<dbReference type="SUPFAM" id="SSF56219">
    <property type="entry name" value="DNase I-like"/>
    <property type="match status" value="1"/>
</dbReference>
<evidence type="ECO:0000256" key="2">
    <source>
        <dbReference type="ARBA" id="ARBA00012369"/>
    </source>
</evidence>
<dbReference type="GO" id="GO:0004767">
    <property type="term" value="F:sphingomyelin phosphodiesterase activity"/>
    <property type="evidence" value="ECO:0007669"/>
    <property type="project" value="UniProtKB-EC"/>
</dbReference>
<dbReference type="PANTHER" id="PTHR16320:SF23">
    <property type="entry name" value="SPHINGOMYELINASE C 1"/>
    <property type="match status" value="1"/>
</dbReference>
<dbReference type="PANTHER" id="PTHR16320">
    <property type="entry name" value="SPHINGOMYELINASE FAMILY MEMBER"/>
    <property type="match status" value="1"/>
</dbReference>
<dbReference type="InterPro" id="IPR005135">
    <property type="entry name" value="Endo/exonuclease/phosphatase"/>
</dbReference>
<dbReference type="OrthoDB" id="415448at2759"/>
<dbReference type="Proteomes" id="UP000225706">
    <property type="component" value="Unassembled WGS sequence"/>
</dbReference>
<reference evidence="6" key="1">
    <citation type="journal article" date="2017" name="bioRxiv">
        <title>Comparative analysis of the genomes of Stylophora pistillata and Acropora digitifera provides evidence for extensive differences between species of corals.</title>
        <authorList>
            <person name="Voolstra C.R."/>
            <person name="Li Y."/>
            <person name="Liew Y.J."/>
            <person name="Baumgarten S."/>
            <person name="Zoccola D."/>
            <person name="Flot J.-F."/>
            <person name="Tambutte S."/>
            <person name="Allemand D."/>
            <person name="Aranda M."/>
        </authorList>
    </citation>
    <scope>NUCLEOTIDE SEQUENCE [LARGE SCALE GENOMIC DNA]</scope>
</reference>
<feature type="domain" description="Endonuclease/exonuclease/phosphatase" evidence="4">
    <location>
        <begin position="72"/>
        <end position="315"/>
    </location>
</feature>
<dbReference type="InterPro" id="IPR038772">
    <property type="entry name" value="Sph/SMPD2-like"/>
</dbReference>
<dbReference type="EC" id="3.1.4.12" evidence="2"/>
<comment type="caution">
    <text evidence="5">The sequence shown here is derived from an EMBL/GenBank/DDBJ whole genome shotgun (WGS) entry which is preliminary data.</text>
</comment>
<dbReference type="EMBL" id="LSMT01000090">
    <property type="protein sequence ID" value="PFX28048.1"/>
    <property type="molecule type" value="Genomic_DNA"/>
</dbReference>
<dbReference type="AlphaFoldDB" id="A0A2B4SHJ8"/>
<comment type="similarity">
    <text evidence="1">Belongs to the neutral sphingomyelinase family.</text>
</comment>
<feature type="transmembrane region" description="Helical" evidence="3">
    <location>
        <begin position="12"/>
        <end position="31"/>
    </location>
</feature>
<organism evidence="5 6">
    <name type="scientific">Stylophora pistillata</name>
    <name type="common">Smooth cauliflower coral</name>
    <dbReference type="NCBI Taxonomy" id="50429"/>
    <lineage>
        <taxon>Eukaryota</taxon>
        <taxon>Metazoa</taxon>
        <taxon>Cnidaria</taxon>
        <taxon>Anthozoa</taxon>
        <taxon>Hexacorallia</taxon>
        <taxon>Scleractinia</taxon>
        <taxon>Astrocoeniina</taxon>
        <taxon>Pocilloporidae</taxon>
        <taxon>Stylophora</taxon>
    </lineage>
</organism>
<name>A0A2B4SHJ8_STYPI</name>
<evidence type="ECO:0000259" key="4">
    <source>
        <dbReference type="Pfam" id="PF03372"/>
    </source>
</evidence>
<sequence length="325" mass="36744">MNSHCRNSPWRTHVRLSFAILVCAVIVFLFASNIVTGGLDDDSRLLFHQIIQDNVTRSQHRTFSEEAPLRLISYNLWCDFLKPHVMWDVSERIEGLAEGIKDFDVALIQEAYILNTGVAVVSKCASLMVKAMEKRGFHYRTSIADFLAPYVGQSGGIVIFSRIQLMNATSTRYRHYSAAQVADFRGFVIGEFLHKSQHLYIINTHLDPHGVDARVSQAKEIAEAVQNFKTGSHVVLAGDFNIDNHHPTISDSSEEYKKLLETMRMAGLQSVFQVRMETSIEHGNFDAIFTSSNFEVVKKEIVKLRTKKNVLVSDHFGLAVELKLL</sequence>